<keyword evidence="3" id="KW-1185">Reference proteome</keyword>
<dbReference type="Proteomes" id="UP000019149">
    <property type="component" value="Unassembled WGS sequence"/>
</dbReference>
<dbReference type="EMBL" id="APAU02000103">
    <property type="protein sequence ID" value="EUB56816.1"/>
    <property type="molecule type" value="Genomic_DNA"/>
</dbReference>
<dbReference type="OrthoDB" id="6240202at2759"/>
<protein>
    <submittedName>
        <fullName evidence="2">Uncharacterized protein</fullName>
    </submittedName>
</protein>
<reference evidence="2 3" key="1">
    <citation type="journal article" date="2013" name="Nat. Genet.">
        <title>The genome of the hydatid tapeworm Echinococcus granulosus.</title>
        <authorList>
            <person name="Zheng H."/>
            <person name="Zhang W."/>
            <person name="Zhang L."/>
            <person name="Zhang Z."/>
            <person name="Li J."/>
            <person name="Lu G."/>
            <person name="Zhu Y."/>
            <person name="Wang Y."/>
            <person name="Huang Y."/>
            <person name="Liu J."/>
            <person name="Kang H."/>
            <person name="Chen J."/>
            <person name="Wang L."/>
            <person name="Chen A."/>
            <person name="Yu S."/>
            <person name="Gao Z."/>
            <person name="Jin L."/>
            <person name="Gu W."/>
            <person name="Wang Z."/>
            <person name="Zhao L."/>
            <person name="Shi B."/>
            <person name="Wen H."/>
            <person name="Lin R."/>
            <person name="Jones M.K."/>
            <person name="Brejova B."/>
            <person name="Vinar T."/>
            <person name="Zhao G."/>
            <person name="McManus D.P."/>
            <person name="Chen Z."/>
            <person name="Zhou Y."/>
            <person name="Wang S."/>
        </authorList>
    </citation>
    <scope>NUCLEOTIDE SEQUENCE [LARGE SCALE GENOMIC DNA]</scope>
</reference>
<dbReference type="CTD" id="36344055"/>
<organism evidence="2 3">
    <name type="scientific">Echinococcus granulosus</name>
    <name type="common">Hydatid tapeworm</name>
    <dbReference type="NCBI Taxonomy" id="6210"/>
    <lineage>
        <taxon>Eukaryota</taxon>
        <taxon>Metazoa</taxon>
        <taxon>Spiralia</taxon>
        <taxon>Lophotrochozoa</taxon>
        <taxon>Platyhelminthes</taxon>
        <taxon>Cestoda</taxon>
        <taxon>Eucestoda</taxon>
        <taxon>Cyclophyllidea</taxon>
        <taxon>Taeniidae</taxon>
        <taxon>Echinococcus</taxon>
        <taxon>Echinococcus granulosus group</taxon>
    </lineage>
</organism>
<evidence type="ECO:0000313" key="2">
    <source>
        <dbReference type="EMBL" id="EUB56816.1"/>
    </source>
</evidence>
<sequence length="754" mass="85251">MRISISNCTRNGSGTPQAALEAKKAPWLNALEASVAHESITDGCESPLKIHVFVFLPLAAHHFTFLVPLWNVVALQLVHTHASAHIRTEAHPSFSVLMSPNTYLFLLILPHLLFSPHYPTEAAVIEDRRKPWSDHDLQQIGNALLENDKLVASFLDKVELSVSIPSGSSNKSLSYLIGKNQQFGFTITPCTGPLDGIHFHSINSAKDGWLSDRSVFSAWTSRSRRSTEISPSHGGRFWYRPPLRVEALLLDGDLELHKVLKGPNWMKGSGMARLHFSSWGASGDTLVVTLYARPGTTFKVRWSAKRTFRYQPFQGYPSLPQSSKASLVDVCRVTINSTDYLNIRWPPAINEDSLMDYCVAVNSERSLVHQCSLQAMLSNRKDVQAVNLIYQCTKVNYLQLRLPARLSRWQAEGHKLYINVYAINSSTKLSSSFAPLVMHSLPLCLHRRPVTRVWVKLRPVTYILHWLNDIVFDWPRNFHNVAMFLQPCQRPRDQEFLFNLELFQQKELGKHKNDQPIVSTLIRNRPLLDLSSMTKHFNSDGGPILIRLSSLNETVGGFLSRGGKAARLFFLNVTAKDSLPMRPWSTDGSKTPRSAGDLQELDDDNYPVEFTPQCKMHQIIMRVAVSPLPHFYWITTLSVPEASMVHNRNATLAGIAKRINYCEYSNRSLVSFLGRQTQIHFQRFRTGINDTSLNVQLPFVYGDGSPRFYLILVYATRISDVTSAYRSLFLHRLIDACRVVEDNCYATQSGSICA</sequence>
<dbReference type="OMA" id="GHKLYIN"/>
<feature type="region of interest" description="Disordered" evidence="1">
    <location>
        <begin position="582"/>
        <end position="602"/>
    </location>
</feature>
<dbReference type="AlphaFoldDB" id="W6U8Q4"/>
<dbReference type="KEGG" id="egl:EGR_08340"/>
<dbReference type="GeneID" id="36344055"/>
<name>W6U8Q4_ECHGR</name>
<evidence type="ECO:0000313" key="3">
    <source>
        <dbReference type="Proteomes" id="UP000019149"/>
    </source>
</evidence>
<evidence type="ECO:0000256" key="1">
    <source>
        <dbReference type="SAM" id="MobiDB-lite"/>
    </source>
</evidence>
<comment type="caution">
    <text evidence="2">The sequence shown here is derived from an EMBL/GenBank/DDBJ whole genome shotgun (WGS) entry which is preliminary data.</text>
</comment>
<dbReference type="RefSeq" id="XP_024348012.1">
    <property type="nucleotide sequence ID" value="XM_024497589.1"/>
</dbReference>
<accession>W6U8Q4</accession>
<proteinExistence type="predicted"/>
<gene>
    <name evidence="2" type="ORF">EGR_08340</name>
</gene>